<sequence>MNGSWVGAGHQMVGPYRPAGGDLAGSETKVQIQDRDPVLEYLDNFPGAPLSLWTEQGIYDCVGIQQEWSPTGGDVWFCDTWLQLKARA</sequence>
<dbReference type="GeneID" id="28378470"/>
<dbReference type="Proteomes" id="UP000201458">
    <property type="component" value="Segment"/>
</dbReference>
<name>A0A160DE88_9CAUD</name>
<accession>A0A160DE88</accession>
<proteinExistence type="predicted"/>
<dbReference type="EMBL" id="KU998244">
    <property type="protein sequence ID" value="ANA86170.1"/>
    <property type="molecule type" value="Genomic_DNA"/>
</dbReference>
<dbReference type="KEGG" id="vg:28378470"/>
<reference evidence="1 2" key="1">
    <citation type="submission" date="2016-03" db="EMBL/GenBank/DDBJ databases">
        <authorList>
            <person name="Montgomery M.T."/>
            <person name="Guerrero C.A."/>
            <person name="Mavrich T.N."/>
            <person name="Pope W.H."/>
            <person name="Garlena R.A."/>
            <person name="Russell D.A."/>
            <person name="Jacobs-Sera D."/>
            <person name="Hendrix R.W."/>
            <person name="Hatfull G.F."/>
        </authorList>
    </citation>
    <scope>NUCLEOTIDE SEQUENCE [LARGE SCALE GENOMIC DNA]</scope>
</reference>
<gene>
    <name evidence="1" type="primary">6</name>
    <name evidence="1" type="ORF">PBI_SMOOTHIE_6</name>
</gene>
<keyword evidence="2" id="KW-1185">Reference proteome</keyword>
<evidence type="ECO:0000313" key="1">
    <source>
        <dbReference type="EMBL" id="ANA86170.1"/>
    </source>
</evidence>
<protein>
    <submittedName>
        <fullName evidence="1">Uncharacterized protein</fullName>
    </submittedName>
</protein>
<organism evidence="1 2">
    <name type="scientific">Gordonia phage Smoothie</name>
    <dbReference type="NCBI Taxonomy" id="1838078"/>
    <lineage>
        <taxon>Viruses</taxon>
        <taxon>Duplodnaviria</taxon>
        <taxon>Heunggongvirae</taxon>
        <taxon>Uroviricota</taxon>
        <taxon>Caudoviricetes</taxon>
        <taxon>Smoothievirus</taxon>
        <taxon>Smoothievirus smoothie</taxon>
    </lineage>
</organism>
<evidence type="ECO:0000313" key="2">
    <source>
        <dbReference type="Proteomes" id="UP000201458"/>
    </source>
</evidence>
<dbReference type="RefSeq" id="YP_009269127.1">
    <property type="nucleotide sequence ID" value="NC_030696.1"/>
</dbReference>